<comment type="caution">
    <text evidence="1">The sequence shown here is derived from an EMBL/GenBank/DDBJ whole genome shotgun (WGS) entry which is preliminary data.</text>
</comment>
<sequence length="55" mass="5910">MSVETSKWTLGIGVVGIFKVAKKDLMEGMRSGVEVLGVQRGIEVSDGSTHLKNSF</sequence>
<dbReference type="EMBL" id="BARW01033212">
    <property type="protein sequence ID" value="GAJ07343.1"/>
    <property type="molecule type" value="Genomic_DNA"/>
</dbReference>
<gene>
    <name evidence="1" type="ORF">S12H4_52361</name>
</gene>
<organism evidence="1">
    <name type="scientific">marine sediment metagenome</name>
    <dbReference type="NCBI Taxonomy" id="412755"/>
    <lineage>
        <taxon>unclassified sequences</taxon>
        <taxon>metagenomes</taxon>
        <taxon>ecological metagenomes</taxon>
    </lineage>
</organism>
<evidence type="ECO:0000313" key="1">
    <source>
        <dbReference type="EMBL" id="GAJ07343.1"/>
    </source>
</evidence>
<protein>
    <submittedName>
        <fullName evidence="1">Uncharacterized protein</fullName>
    </submittedName>
</protein>
<proteinExistence type="predicted"/>
<accession>X1TPS3</accession>
<reference evidence="1" key="1">
    <citation type="journal article" date="2014" name="Front. Microbiol.">
        <title>High frequency of phylogenetically diverse reductive dehalogenase-homologous genes in deep subseafloor sedimentary metagenomes.</title>
        <authorList>
            <person name="Kawai M."/>
            <person name="Futagami T."/>
            <person name="Toyoda A."/>
            <person name="Takaki Y."/>
            <person name="Nishi S."/>
            <person name="Hori S."/>
            <person name="Arai W."/>
            <person name="Tsubouchi T."/>
            <person name="Morono Y."/>
            <person name="Uchiyama I."/>
            <person name="Ito T."/>
            <person name="Fujiyama A."/>
            <person name="Inagaki F."/>
            <person name="Takami H."/>
        </authorList>
    </citation>
    <scope>NUCLEOTIDE SEQUENCE</scope>
    <source>
        <strain evidence="1">Expedition CK06-06</strain>
    </source>
</reference>
<dbReference type="AlphaFoldDB" id="X1TPS3"/>
<name>X1TPS3_9ZZZZ</name>